<proteinExistence type="predicted"/>
<accession>A0ABN7WSB3</accession>
<reference evidence="1 2" key="1">
    <citation type="submission" date="2021-06" db="EMBL/GenBank/DDBJ databases">
        <authorList>
            <person name="Kallberg Y."/>
            <person name="Tangrot J."/>
            <person name="Rosling A."/>
        </authorList>
    </citation>
    <scope>NUCLEOTIDE SEQUENCE [LARGE SCALE GENOMIC DNA]</scope>
    <source>
        <strain evidence="1 2">120-4 pot B 10/14</strain>
    </source>
</reference>
<evidence type="ECO:0000313" key="2">
    <source>
        <dbReference type="Proteomes" id="UP000789901"/>
    </source>
</evidence>
<feature type="non-terminal residue" evidence="1">
    <location>
        <position position="62"/>
    </location>
</feature>
<comment type="caution">
    <text evidence="1">The sequence shown here is derived from an EMBL/GenBank/DDBJ whole genome shotgun (WGS) entry which is preliminary data.</text>
</comment>
<evidence type="ECO:0000313" key="1">
    <source>
        <dbReference type="EMBL" id="CAG8839181.1"/>
    </source>
</evidence>
<dbReference type="EMBL" id="CAJVQB010059907">
    <property type="protein sequence ID" value="CAG8839181.1"/>
    <property type="molecule type" value="Genomic_DNA"/>
</dbReference>
<keyword evidence="2" id="KW-1185">Reference proteome</keyword>
<feature type="non-terminal residue" evidence="1">
    <location>
        <position position="1"/>
    </location>
</feature>
<name>A0ABN7WSB3_GIGMA</name>
<gene>
    <name evidence="1" type="ORF">GMARGA_LOCUS34332</name>
</gene>
<dbReference type="Proteomes" id="UP000789901">
    <property type="component" value="Unassembled WGS sequence"/>
</dbReference>
<protein>
    <submittedName>
        <fullName evidence="1">12970_t:CDS:1</fullName>
    </submittedName>
</protein>
<sequence>SNVPIIYNPIFEETIIKGCQKLQAIIVKQSVQHMVEEPMILKEQVAKKKKKTRRVKIYGHKQ</sequence>
<organism evidence="1 2">
    <name type="scientific">Gigaspora margarita</name>
    <dbReference type="NCBI Taxonomy" id="4874"/>
    <lineage>
        <taxon>Eukaryota</taxon>
        <taxon>Fungi</taxon>
        <taxon>Fungi incertae sedis</taxon>
        <taxon>Mucoromycota</taxon>
        <taxon>Glomeromycotina</taxon>
        <taxon>Glomeromycetes</taxon>
        <taxon>Diversisporales</taxon>
        <taxon>Gigasporaceae</taxon>
        <taxon>Gigaspora</taxon>
    </lineage>
</organism>